<dbReference type="EMBL" id="CADCUC010000410">
    <property type="protein sequence ID" value="CAA9343971.1"/>
    <property type="molecule type" value="Genomic_DNA"/>
</dbReference>
<protein>
    <submittedName>
        <fullName evidence="2">Uncharacterized protein</fullName>
    </submittedName>
</protein>
<organism evidence="2">
    <name type="scientific">uncultured Microvirga sp</name>
    <dbReference type="NCBI Taxonomy" id="412392"/>
    <lineage>
        <taxon>Bacteria</taxon>
        <taxon>Pseudomonadati</taxon>
        <taxon>Pseudomonadota</taxon>
        <taxon>Alphaproteobacteria</taxon>
        <taxon>Hyphomicrobiales</taxon>
        <taxon>Methylobacteriaceae</taxon>
        <taxon>Microvirga</taxon>
        <taxon>environmental samples</taxon>
    </lineage>
</organism>
<feature type="non-terminal residue" evidence="2">
    <location>
        <position position="37"/>
    </location>
</feature>
<feature type="non-terminal residue" evidence="2">
    <location>
        <position position="1"/>
    </location>
</feature>
<proteinExistence type="predicted"/>
<feature type="compositionally biased region" description="Polar residues" evidence="1">
    <location>
        <begin position="1"/>
        <end position="13"/>
    </location>
</feature>
<dbReference type="AlphaFoldDB" id="A0A6J4LWT0"/>
<name>A0A6J4LWT0_9HYPH</name>
<feature type="region of interest" description="Disordered" evidence="1">
    <location>
        <begin position="1"/>
        <end position="37"/>
    </location>
</feature>
<evidence type="ECO:0000313" key="2">
    <source>
        <dbReference type="EMBL" id="CAA9343971.1"/>
    </source>
</evidence>
<accession>A0A6J4LWT0</accession>
<evidence type="ECO:0000256" key="1">
    <source>
        <dbReference type="SAM" id="MobiDB-lite"/>
    </source>
</evidence>
<sequence length="37" mass="3427">CSRPGSGSASSQGPRPLRSGTGASPGAGLAQNSCGPL</sequence>
<gene>
    <name evidence="2" type="ORF">AVDCRST_MAG90-2125</name>
</gene>
<reference evidence="2" key="1">
    <citation type="submission" date="2020-02" db="EMBL/GenBank/DDBJ databases">
        <authorList>
            <person name="Meier V. D."/>
        </authorList>
    </citation>
    <scope>NUCLEOTIDE SEQUENCE</scope>
    <source>
        <strain evidence="2">AVDCRST_MAG90</strain>
    </source>
</reference>